<dbReference type="Pfam" id="PF01545">
    <property type="entry name" value="Cation_efflux"/>
    <property type="match status" value="1"/>
</dbReference>
<feature type="transmembrane region" description="Helical" evidence="5">
    <location>
        <begin position="68"/>
        <end position="92"/>
    </location>
</feature>
<feature type="transmembrane region" description="Helical" evidence="5">
    <location>
        <begin position="7"/>
        <end position="28"/>
    </location>
</feature>
<evidence type="ECO:0000256" key="4">
    <source>
        <dbReference type="ARBA" id="ARBA00023136"/>
    </source>
</evidence>
<protein>
    <recommendedName>
        <fullName evidence="6">Cation efflux protein transmembrane domain-containing protein</fullName>
    </recommendedName>
</protein>
<proteinExistence type="predicted"/>
<evidence type="ECO:0000313" key="8">
    <source>
        <dbReference type="Proteomes" id="UP000025947"/>
    </source>
</evidence>
<feature type="transmembrane region" description="Helical" evidence="5">
    <location>
        <begin position="104"/>
        <end position="127"/>
    </location>
</feature>
<keyword evidence="8" id="KW-1185">Reference proteome</keyword>
<organism evidence="7 8">
    <name type="scientific">Mycobacterium [tuberculosis] TKK-01-0051</name>
    <dbReference type="NCBI Taxonomy" id="1324261"/>
    <lineage>
        <taxon>Bacteria</taxon>
        <taxon>Bacillati</taxon>
        <taxon>Actinomycetota</taxon>
        <taxon>Actinomycetes</taxon>
        <taxon>Mycobacteriales</taxon>
        <taxon>Mycobacteriaceae</taxon>
        <taxon>Mycobacterium</taxon>
        <taxon>Mycobacterium avium complex (MAC)</taxon>
    </lineage>
</organism>
<evidence type="ECO:0000256" key="1">
    <source>
        <dbReference type="ARBA" id="ARBA00004141"/>
    </source>
</evidence>
<keyword evidence="3 5" id="KW-1133">Transmembrane helix</keyword>
<evidence type="ECO:0000313" key="7">
    <source>
        <dbReference type="EMBL" id="KBZ59140.1"/>
    </source>
</evidence>
<name>A0A051TQQ4_9MYCO</name>
<keyword evidence="4 5" id="KW-0472">Membrane</keyword>
<evidence type="ECO:0000256" key="5">
    <source>
        <dbReference type="SAM" id="Phobius"/>
    </source>
</evidence>
<evidence type="ECO:0000256" key="3">
    <source>
        <dbReference type="ARBA" id="ARBA00022989"/>
    </source>
</evidence>
<dbReference type="Proteomes" id="UP000025947">
    <property type="component" value="Unassembled WGS sequence"/>
</dbReference>
<dbReference type="SUPFAM" id="SSF161111">
    <property type="entry name" value="Cation efflux protein transmembrane domain-like"/>
    <property type="match status" value="1"/>
</dbReference>
<sequence>MSQRRRLGIVLGLNVSLIAALVIVGLAAHSVGVIAAAGDTAADSVALVLGLIAVTVRDRTDYSWRSAATPVVALINGGALLGVAALIAAEAIGRLSRGAPEVRGLPVLIVSVVTMAVLLAGAWVLGASAANEDLHMRSVLLDTLADAAAAAAIAVAGAVMALTGRFFWLDSVLALAIAALVAVPATTLCVKAFAAIRGKAVDFTDD</sequence>
<dbReference type="Gene3D" id="1.20.1510.10">
    <property type="entry name" value="Cation efflux protein transmembrane domain"/>
    <property type="match status" value="1"/>
</dbReference>
<reference evidence="7 8" key="1">
    <citation type="submission" date="2014-04" db="EMBL/GenBank/DDBJ databases">
        <title>The Genome Sequence of Mycobacterium tuberculosis TKK-01-0051.</title>
        <authorList>
            <consortium name="The Broad Institute Genomics Platform"/>
            <consortium name="The Broad Institute Genome Sequencing Center for Infectious Disease"/>
            <person name="Earl A.M."/>
            <person name="Cohen K."/>
            <person name="Pym A."/>
            <person name="Bishai W."/>
            <person name="Maharaj K."/>
            <person name="Desjardins C."/>
            <person name="Abeel T."/>
            <person name="Young S."/>
            <person name="Zeng Q."/>
            <person name="Gargeya S."/>
            <person name="Abouelleil A."/>
            <person name="Alvarado L."/>
            <person name="Chapman S.B."/>
            <person name="Gainer-Dewar J."/>
            <person name="Goldberg J."/>
            <person name="Griggs A."/>
            <person name="Gujja S."/>
            <person name="Hansen M."/>
            <person name="Howarth C."/>
            <person name="Imamovic A."/>
            <person name="Larimer J."/>
            <person name="Murphy C."/>
            <person name="Naylor J."/>
            <person name="Pearson M."/>
            <person name="Poon T.W."/>
            <person name="Priest M."/>
            <person name="Roberts A."/>
            <person name="Saif S."/>
            <person name="Shea T."/>
            <person name="Sykes S."/>
            <person name="Wortman J."/>
            <person name="Nusbaum C."/>
            <person name="Birren B."/>
        </authorList>
    </citation>
    <scope>NUCLEOTIDE SEQUENCE [LARGE SCALE GENOMIC DNA]</scope>
    <source>
        <strain evidence="7 8">TKK-01-0051</strain>
    </source>
</reference>
<dbReference type="InterPro" id="IPR058533">
    <property type="entry name" value="Cation_efflux_TM"/>
</dbReference>
<dbReference type="EMBL" id="JLXW01000011">
    <property type="protein sequence ID" value="KBZ59140.1"/>
    <property type="molecule type" value="Genomic_DNA"/>
</dbReference>
<feature type="transmembrane region" description="Helical" evidence="5">
    <location>
        <begin position="34"/>
        <end position="56"/>
    </location>
</feature>
<dbReference type="HOGENOM" id="CLU_1330740_0_0_11"/>
<dbReference type="GO" id="GO:0016020">
    <property type="term" value="C:membrane"/>
    <property type="evidence" value="ECO:0007669"/>
    <property type="project" value="UniProtKB-SubCell"/>
</dbReference>
<dbReference type="PATRIC" id="fig|1324261.3.peg.4736"/>
<comment type="caution">
    <text evidence="7">The sequence shown here is derived from an EMBL/GenBank/DDBJ whole genome shotgun (WGS) entry which is preliminary data.</text>
</comment>
<evidence type="ECO:0000259" key="6">
    <source>
        <dbReference type="Pfam" id="PF01545"/>
    </source>
</evidence>
<dbReference type="AlphaFoldDB" id="A0A051TQQ4"/>
<keyword evidence="2 5" id="KW-0812">Transmembrane</keyword>
<dbReference type="InterPro" id="IPR027469">
    <property type="entry name" value="Cation_efflux_TMD_sf"/>
</dbReference>
<comment type="subcellular location">
    <subcellularLocation>
        <location evidence="1">Membrane</location>
        <topology evidence="1">Multi-pass membrane protein</topology>
    </subcellularLocation>
</comment>
<dbReference type="RefSeq" id="WP_044487097.1">
    <property type="nucleotide sequence ID" value="NZ_KK328284.1"/>
</dbReference>
<evidence type="ECO:0000256" key="2">
    <source>
        <dbReference type="ARBA" id="ARBA00022692"/>
    </source>
</evidence>
<dbReference type="GO" id="GO:0008324">
    <property type="term" value="F:monoatomic cation transmembrane transporter activity"/>
    <property type="evidence" value="ECO:0007669"/>
    <property type="project" value="InterPro"/>
</dbReference>
<gene>
    <name evidence="7" type="ORF">K875_04695</name>
</gene>
<feature type="transmembrane region" description="Helical" evidence="5">
    <location>
        <begin position="166"/>
        <end position="190"/>
    </location>
</feature>
<accession>A0A051TQQ4</accession>
<feature type="domain" description="Cation efflux protein transmembrane" evidence="6">
    <location>
        <begin position="9"/>
        <end position="194"/>
    </location>
</feature>
<feature type="transmembrane region" description="Helical" evidence="5">
    <location>
        <begin position="139"/>
        <end position="160"/>
    </location>
</feature>